<comment type="caution">
    <text evidence="1">The sequence shown here is derived from an EMBL/GenBank/DDBJ whole genome shotgun (WGS) entry which is preliminary data.</text>
</comment>
<dbReference type="Proteomes" id="UP000319204">
    <property type="component" value="Unassembled WGS sequence"/>
</dbReference>
<dbReference type="RefSeq" id="WP_192938284.1">
    <property type="nucleotide sequence ID" value="NZ_VNIK02000001.1"/>
</dbReference>
<keyword evidence="2" id="KW-1185">Reference proteome</keyword>
<name>A0A5N5IUI3_9FLAO</name>
<sequence length="106" mass="12325">MQYLFFTFFVLLPLMSCSSDGYKEEFIGTWKKENSSNKLHFSKADNDQLRLEYEKFSGNSGHMMMEFEDGTTVKSTMGEAHASYYTYKLIKEVGITDIVHYTTNDK</sequence>
<gene>
    <name evidence="1" type="ORF">FOT42_000300</name>
</gene>
<organism evidence="1 2">
    <name type="scientific">Flagellimonas hadalis</name>
    <dbReference type="NCBI Taxonomy" id="2597517"/>
    <lineage>
        <taxon>Bacteria</taxon>
        <taxon>Pseudomonadati</taxon>
        <taxon>Bacteroidota</taxon>
        <taxon>Flavobacteriia</taxon>
        <taxon>Flavobacteriales</taxon>
        <taxon>Flavobacteriaceae</taxon>
        <taxon>Flagellimonas</taxon>
    </lineage>
</organism>
<evidence type="ECO:0000313" key="2">
    <source>
        <dbReference type="Proteomes" id="UP000319204"/>
    </source>
</evidence>
<protein>
    <submittedName>
        <fullName evidence="1">Uncharacterized protein</fullName>
    </submittedName>
</protein>
<reference evidence="1" key="1">
    <citation type="submission" date="2019-10" db="EMBL/GenBank/DDBJ databases">
        <title>Muricauda hadale sp. nov., a piezophilic bacterium isolated from hadopelagic water of the Mariana Trench.</title>
        <authorList>
            <person name="Wei Y."/>
        </authorList>
    </citation>
    <scope>NUCLEOTIDE SEQUENCE [LARGE SCALE GENOMIC DNA]</scope>
    <source>
        <strain evidence="1">MT-229</strain>
    </source>
</reference>
<dbReference type="EMBL" id="VNIK02000001">
    <property type="protein sequence ID" value="KAB5491425.1"/>
    <property type="molecule type" value="Genomic_DNA"/>
</dbReference>
<accession>A0A5N5IUI3</accession>
<dbReference type="AlphaFoldDB" id="A0A5N5IUI3"/>
<evidence type="ECO:0000313" key="1">
    <source>
        <dbReference type="EMBL" id="KAB5491425.1"/>
    </source>
</evidence>
<proteinExistence type="predicted"/>